<evidence type="ECO:0000256" key="4">
    <source>
        <dbReference type="ARBA" id="ARBA00022695"/>
    </source>
</evidence>
<evidence type="ECO:0000256" key="10">
    <source>
        <dbReference type="ARBA" id="ARBA00022884"/>
    </source>
</evidence>
<name>A0A9D7SR38_9BACT</name>
<proteinExistence type="inferred from homology"/>
<evidence type="ECO:0000259" key="13">
    <source>
        <dbReference type="Pfam" id="PF01966"/>
    </source>
</evidence>
<comment type="caution">
    <text evidence="15">The sequence shown here is derived from an EMBL/GenBank/DDBJ whole genome shotgun (WGS) entry which is preliminary data.</text>
</comment>
<dbReference type="Proteomes" id="UP000808337">
    <property type="component" value="Unassembled WGS sequence"/>
</dbReference>
<dbReference type="Pfam" id="PF12627">
    <property type="entry name" value="PolyA_pol_RNAbd"/>
    <property type="match status" value="1"/>
</dbReference>
<keyword evidence="8" id="KW-0067">ATP-binding</keyword>
<dbReference type="GO" id="GO:0008033">
    <property type="term" value="P:tRNA processing"/>
    <property type="evidence" value="ECO:0007669"/>
    <property type="project" value="UniProtKB-KW"/>
</dbReference>
<dbReference type="Gene3D" id="3.30.460.10">
    <property type="entry name" value="Beta Polymerase, domain 2"/>
    <property type="match status" value="1"/>
</dbReference>
<keyword evidence="4" id="KW-0548">Nucleotidyltransferase</keyword>
<evidence type="ECO:0000313" key="15">
    <source>
        <dbReference type="EMBL" id="MBK9981497.1"/>
    </source>
</evidence>
<dbReference type="CDD" id="cd05398">
    <property type="entry name" value="NT_ClassII-CCAase"/>
    <property type="match status" value="1"/>
</dbReference>
<gene>
    <name evidence="15" type="ORF">IPP15_03570</name>
</gene>
<dbReference type="GO" id="GO:0005524">
    <property type="term" value="F:ATP binding"/>
    <property type="evidence" value="ECO:0007669"/>
    <property type="project" value="UniProtKB-KW"/>
</dbReference>
<dbReference type="InterPro" id="IPR043519">
    <property type="entry name" value="NT_sf"/>
</dbReference>
<evidence type="ECO:0000256" key="11">
    <source>
        <dbReference type="RuleBase" id="RU003953"/>
    </source>
</evidence>
<accession>A0A9D7SR38</accession>
<keyword evidence="5" id="KW-0479">Metal-binding</keyword>
<evidence type="ECO:0000256" key="5">
    <source>
        <dbReference type="ARBA" id="ARBA00022723"/>
    </source>
</evidence>
<dbReference type="InterPro" id="IPR032828">
    <property type="entry name" value="PolyA_RNA-bd"/>
</dbReference>
<feature type="domain" description="HD" evidence="13">
    <location>
        <begin position="260"/>
        <end position="377"/>
    </location>
</feature>
<keyword evidence="2 11" id="KW-0808">Transferase</keyword>
<keyword evidence="6" id="KW-0547">Nucleotide-binding</keyword>
<evidence type="ECO:0000259" key="14">
    <source>
        <dbReference type="Pfam" id="PF12627"/>
    </source>
</evidence>
<keyword evidence="7" id="KW-0692">RNA repair</keyword>
<organism evidence="15 16">
    <name type="scientific">Candidatus Opimibacter skivensis</name>
    <dbReference type="NCBI Taxonomy" id="2982028"/>
    <lineage>
        <taxon>Bacteria</taxon>
        <taxon>Pseudomonadati</taxon>
        <taxon>Bacteroidota</taxon>
        <taxon>Saprospiria</taxon>
        <taxon>Saprospirales</taxon>
        <taxon>Saprospiraceae</taxon>
        <taxon>Candidatus Opimibacter</taxon>
    </lineage>
</organism>
<dbReference type="InterPro" id="IPR003607">
    <property type="entry name" value="HD/PDEase_dom"/>
</dbReference>
<evidence type="ECO:0000259" key="12">
    <source>
        <dbReference type="Pfam" id="PF01743"/>
    </source>
</evidence>
<dbReference type="Gene3D" id="1.10.246.80">
    <property type="match status" value="1"/>
</dbReference>
<evidence type="ECO:0000256" key="3">
    <source>
        <dbReference type="ARBA" id="ARBA00022694"/>
    </source>
</evidence>
<evidence type="ECO:0000256" key="8">
    <source>
        <dbReference type="ARBA" id="ARBA00022840"/>
    </source>
</evidence>
<keyword evidence="9" id="KW-0460">Magnesium</keyword>
<dbReference type="PANTHER" id="PTHR47545">
    <property type="entry name" value="MULTIFUNCTIONAL CCA PROTEIN"/>
    <property type="match status" value="1"/>
</dbReference>
<dbReference type="InterPro" id="IPR006675">
    <property type="entry name" value="HDIG_dom"/>
</dbReference>
<dbReference type="EMBL" id="JADKGY010000001">
    <property type="protein sequence ID" value="MBK9981497.1"/>
    <property type="molecule type" value="Genomic_DNA"/>
</dbReference>
<keyword evidence="10 11" id="KW-0694">RNA-binding</keyword>
<feature type="domain" description="tRNA nucleotidyltransferase/poly(A) polymerase RNA and SrmB- binding" evidence="14">
    <location>
        <begin position="184"/>
        <end position="244"/>
    </location>
</feature>
<dbReference type="Gene3D" id="1.10.3090.10">
    <property type="entry name" value="cca-adding enzyme, domain 2"/>
    <property type="match status" value="1"/>
</dbReference>
<dbReference type="InterPro" id="IPR002646">
    <property type="entry name" value="PolA_pol_head_dom"/>
</dbReference>
<dbReference type="NCBIfam" id="TIGR00277">
    <property type="entry name" value="HDIG"/>
    <property type="match status" value="1"/>
</dbReference>
<protein>
    <submittedName>
        <fullName evidence="15">HD domain-containing protein</fullName>
    </submittedName>
</protein>
<dbReference type="SUPFAM" id="SSF81891">
    <property type="entry name" value="Poly A polymerase C-terminal region-like"/>
    <property type="match status" value="1"/>
</dbReference>
<dbReference type="AlphaFoldDB" id="A0A9D7SR38"/>
<dbReference type="PANTHER" id="PTHR47545:SF1">
    <property type="entry name" value="MULTIFUNCTIONAL CCA PROTEIN"/>
    <property type="match status" value="1"/>
</dbReference>
<dbReference type="Pfam" id="PF01966">
    <property type="entry name" value="HD"/>
    <property type="match status" value="1"/>
</dbReference>
<reference evidence="15 16" key="1">
    <citation type="submission" date="2020-10" db="EMBL/GenBank/DDBJ databases">
        <title>Connecting structure to function with the recovery of over 1000 high-quality activated sludge metagenome-assembled genomes encoding full-length rRNA genes using long-read sequencing.</title>
        <authorList>
            <person name="Singleton C.M."/>
            <person name="Petriglieri F."/>
            <person name="Kristensen J.M."/>
            <person name="Kirkegaard R.H."/>
            <person name="Michaelsen T.Y."/>
            <person name="Andersen M.H."/>
            <person name="Karst S.M."/>
            <person name="Dueholm M.S."/>
            <person name="Nielsen P.H."/>
            <person name="Albertsen M."/>
        </authorList>
    </citation>
    <scope>NUCLEOTIDE SEQUENCE [LARGE SCALE GENOMIC DNA]</scope>
    <source>
        <strain evidence="15">Ribe_18-Q3-R11-54_MAXAC.273</strain>
    </source>
</reference>
<dbReference type="Pfam" id="PF01743">
    <property type="entry name" value="PolyA_pol"/>
    <property type="match status" value="1"/>
</dbReference>
<keyword evidence="3" id="KW-0819">tRNA processing</keyword>
<dbReference type="CDD" id="cd00077">
    <property type="entry name" value="HDc"/>
    <property type="match status" value="1"/>
</dbReference>
<dbReference type="SUPFAM" id="SSF81301">
    <property type="entry name" value="Nucleotidyltransferase"/>
    <property type="match status" value="1"/>
</dbReference>
<evidence type="ECO:0000256" key="2">
    <source>
        <dbReference type="ARBA" id="ARBA00022679"/>
    </source>
</evidence>
<evidence type="ECO:0000313" key="16">
    <source>
        <dbReference type="Proteomes" id="UP000808337"/>
    </source>
</evidence>
<evidence type="ECO:0000256" key="1">
    <source>
        <dbReference type="ARBA" id="ARBA00001946"/>
    </source>
</evidence>
<dbReference type="InterPro" id="IPR006674">
    <property type="entry name" value="HD_domain"/>
</dbReference>
<dbReference type="GO" id="GO:0003723">
    <property type="term" value="F:RNA binding"/>
    <property type="evidence" value="ECO:0007669"/>
    <property type="project" value="UniProtKB-KW"/>
</dbReference>
<dbReference type="InterPro" id="IPR050124">
    <property type="entry name" value="tRNA_CCA-adding_enzyme"/>
</dbReference>
<comment type="similarity">
    <text evidence="11">Belongs to the tRNA nucleotidyltransferase/poly(A) polymerase family.</text>
</comment>
<dbReference type="GO" id="GO:0046872">
    <property type="term" value="F:metal ion binding"/>
    <property type="evidence" value="ECO:0007669"/>
    <property type="project" value="UniProtKB-KW"/>
</dbReference>
<feature type="domain" description="Poly A polymerase head" evidence="12">
    <location>
        <begin position="28"/>
        <end position="155"/>
    </location>
</feature>
<evidence type="ECO:0000256" key="6">
    <source>
        <dbReference type="ARBA" id="ARBA00022741"/>
    </source>
</evidence>
<comment type="cofactor">
    <cofactor evidence="1">
        <name>Mg(2+)</name>
        <dbReference type="ChEBI" id="CHEBI:18420"/>
    </cofactor>
</comment>
<dbReference type="GO" id="GO:0016779">
    <property type="term" value="F:nucleotidyltransferase activity"/>
    <property type="evidence" value="ECO:0007669"/>
    <property type="project" value="UniProtKB-KW"/>
</dbReference>
<sequence>MKLNITAEEKALFEVVGDAADQLHQEVFAVGGFVRDRIMGYPSKDIDFVTVGDGTLLAEKVCEALGPDAHGITVFKNFGTAMFHYRDLELEFVGARKESYTHDSRKPEVEQGTLYDDQLRRDFTINALALRLQGDDLYSVIDPFGGIEDIALGKIVTPLDPVQTFSDDPLRIMRAIRFATQFTFTIDPVTFDAISSMRDRLEIVSMERITTELNKIILSPVPSKGFKLMEEAGLLPLIFPEMQALKGVDQIGGYGHKDNFYHTLQVLDNISNATDYLWLRWAAILHDIAKPLTKRFEAGHGWTFHGHEGLGAAMVPRIFRRMKLPMDEKMKYVQRLVRLHLRPIALIQEEITDAAVRRLLFEAGDDLEDLMILCKADITSKNQDRVSRYLGNYEVVMDRLKDVEERDHLRNWQPPIDGQIIMDTFGIRPGREVGVIKTAIREAILDGELTNDYEDAYQFMIAEGKRLGLVPVKP</sequence>
<evidence type="ECO:0000256" key="9">
    <source>
        <dbReference type="ARBA" id="ARBA00022842"/>
    </source>
</evidence>
<evidence type="ECO:0000256" key="7">
    <source>
        <dbReference type="ARBA" id="ARBA00022800"/>
    </source>
</evidence>
<dbReference type="GO" id="GO:0042245">
    <property type="term" value="P:RNA repair"/>
    <property type="evidence" value="ECO:0007669"/>
    <property type="project" value="UniProtKB-KW"/>
</dbReference>